<dbReference type="InterPro" id="IPR017853">
    <property type="entry name" value="GH"/>
</dbReference>
<dbReference type="InterPro" id="IPR001223">
    <property type="entry name" value="Glyco_hydro18_cat"/>
</dbReference>
<dbReference type="SMART" id="SM00636">
    <property type="entry name" value="Glyco_18"/>
    <property type="match status" value="1"/>
</dbReference>
<sequence>MLQRLIFLASAWLLSSIHVAAANEQFKVVGYLPSWQGSLDAVQYDKLTHLNYAFVLPNSDGTLQPISQPQRLIEMVSRAHSAGKLAGVAIGGWNQGNDSAFETLAASASSRQVFVDQVLALVHRYDLDGIDLDWEYPDPGVSSANYTLLVHALNQALKPHNKYLSAAVIAYGPTAAGIAKEALPHIDFFNLMAYDANDHHHSSMEIAQASLNYWSQRGVEPSKLVLGVPLYARPSWQSYNDIIAANPAAACHDEINGNFYNGLTTIRKKTALAQAKGGGIMLWELSQDAQTEWSLLSAIHAELNQQPNSLCESNDSLILFAPTTAPSIPPQEARWQSNEVYIGGDRVRHNHITYQAKWWTQGTEPGTTVWGPWREVFDYPATLPPTLIPVAIPPQVHTATSELLNEPIVLPTPAIAEDWRDNRIYLSGEIVNYQDQQWQAKWWTQGEPPSQSQWGPWKPLHL</sequence>
<dbReference type="Pfam" id="PF00704">
    <property type="entry name" value="Glyco_hydro_18"/>
    <property type="match status" value="1"/>
</dbReference>
<evidence type="ECO:0000259" key="7">
    <source>
        <dbReference type="PROSITE" id="PS51910"/>
    </source>
</evidence>
<keyword evidence="2" id="KW-0119">Carbohydrate metabolism</keyword>
<comment type="caution">
    <text evidence="8">The sequence shown here is derived from an EMBL/GenBank/DDBJ whole genome shotgun (WGS) entry which is preliminary data.</text>
</comment>
<evidence type="ECO:0000313" key="8">
    <source>
        <dbReference type="EMBL" id="RJG49451.1"/>
    </source>
</evidence>
<name>A0A418YH70_9GAMM</name>
<evidence type="ECO:0000256" key="4">
    <source>
        <dbReference type="RuleBase" id="RU000489"/>
    </source>
</evidence>
<gene>
    <name evidence="8" type="ORF">D1Z90_05705</name>
</gene>
<feature type="domain" description="GH18" evidence="7">
    <location>
        <begin position="26"/>
        <end position="306"/>
    </location>
</feature>
<dbReference type="PANTHER" id="PTHR11177">
    <property type="entry name" value="CHITINASE"/>
    <property type="match status" value="1"/>
</dbReference>
<protein>
    <recommendedName>
        <fullName evidence="7">GH18 domain-containing protein</fullName>
    </recommendedName>
</protein>
<dbReference type="Pfam" id="PF02839">
    <property type="entry name" value="CBM_5_12"/>
    <property type="match status" value="2"/>
</dbReference>
<reference evidence="8 9" key="1">
    <citation type="submission" date="2018-09" db="EMBL/GenBank/DDBJ databases">
        <authorList>
            <person name="Wang F."/>
        </authorList>
    </citation>
    <scope>NUCLEOTIDE SEQUENCE [LARGE SCALE GENOMIC DNA]</scope>
    <source>
        <strain evidence="8 9">PLHSC7-2</strain>
    </source>
</reference>
<reference evidence="8 9" key="2">
    <citation type="submission" date="2019-01" db="EMBL/GenBank/DDBJ databases">
        <title>Motilimonas pumilus sp. nov., isolated from the gut of sea cucumber (Apostichopus japonicus).</title>
        <authorList>
            <person name="Wang F.-Q."/>
            <person name="Ren L.-H."/>
            <person name="Lin Y.-W."/>
            <person name="Sun G.-H."/>
            <person name="Du Z.-J."/>
            <person name="Zhao J.-X."/>
            <person name="Liu X.-J."/>
            <person name="Liu L.-J."/>
        </authorList>
    </citation>
    <scope>NUCLEOTIDE SEQUENCE [LARGE SCALE GENOMIC DNA]</scope>
    <source>
        <strain evidence="8 9">PLHSC7-2</strain>
    </source>
</reference>
<evidence type="ECO:0000313" key="9">
    <source>
        <dbReference type="Proteomes" id="UP000283255"/>
    </source>
</evidence>
<evidence type="ECO:0000256" key="2">
    <source>
        <dbReference type="ARBA" id="ARBA00023277"/>
    </source>
</evidence>
<keyword evidence="3 4" id="KW-0326">Glycosidase</keyword>
<dbReference type="CDD" id="cd12215">
    <property type="entry name" value="ChiC_BD"/>
    <property type="match status" value="2"/>
</dbReference>
<dbReference type="SUPFAM" id="SSF51055">
    <property type="entry name" value="Carbohydrate binding domain"/>
    <property type="match status" value="2"/>
</dbReference>
<dbReference type="GO" id="GO:0008061">
    <property type="term" value="F:chitin binding"/>
    <property type="evidence" value="ECO:0007669"/>
    <property type="project" value="InterPro"/>
</dbReference>
<evidence type="ECO:0000256" key="1">
    <source>
        <dbReference type="ARBA" id="ARBA00022801"/>
    </source>
</evidence>
<accession>A0A418YH70</accession>
<dbReference type="GO" id="GO:0004568">
    <property type="term" value="F:chitinase activity"/>
    <property type="evidence" value="ECO:0007669"/>
    <property type="project" value="TreeGrafter"/>
</dbReference>
<dbReference type="InterPro" id="IPR003610">
    <property type="entry name" value="CBM5/12"/>
</dbReference>
<dbReference type="GO" id="GO:0030246">
    <property type="term" value="F:carbohydrate binding"/>
    <property type="evidence" value="ECO:0007669"/>
    <property type="project" value="InterPro"/>
</dbReference>
<dbReference type="OrthoDB" id="9775889at2"/>
<dbReference type="InterPro" id="IPR001579">
    <property type="entry name" value="Glyco_hydro_18_chit_AS"/>
</dbReference>
<dbReference type="GO" id="GO:0005576">
    <property type="term" value="C:extracellular region"/>
    <property type="evidence" value="ECO:0007669"/>
    <property type="project" value="InterPro"/>
</dbReference>
<dbReference type="PROSITE" id="PS51910">
    <property type="entry name" value="GH18_2"/>
    <property type="match status" value="1"/>
</dbReference>
<dbReference type="PANTHER" id="PTHR11177:SF392">
    <property type="entry name" value="HAP41P"/>
    <property type="match status" value="1"/>
</dbReference>
<dbReference type="Gene3D" id="3.40.5.30">
    <property type="entry name" value="(Trans)glycosidases - domain 2"/>
    <property type="match status" value="1"/>
</dbReference>
<dbReference type="AlphaFoldDB" id="A0A418YH70"/>
<feature type="signal peptide" evidence="6">
    <location>
        <begin position="1"/>
        <end position="21"/>
    </location>
</feature>
<proteinExistence type="inferred from homology"/>
<organism evidence="8 9">
    <name type="scientific">Motilimonas pumila</name>
    <dbReference type="NCBI Taxonomy" id="2303987"/>
    <lineage>
        <taxon>Bacteria</taxon>
        <taxon>Pseudomonadati</taxon>
        <taxon>Pseudomonadota</taxon>
        <taxon>Gammaproteobacteria</taxon>
        <taxon>Alteromonadales</taxon>
        <taxon>Alteromonadales genera incertae sedis</taxon>
        <taxon>Motilimonas</taxon>
    </lineage>
</organism>
<dbReference type="PROSITE" id="PS01095">
    <property type="entry name" value="GH18_1"/>
    <property type="match status" value="1"/>
</dbReference>
<keyword evidence="9" id="KW-1185">Reference proteome</keyword>
<keyword evidence="6" id="KW-0732">Signal</keyword>
<keyword evidence="1 4" id="KW-0378">Hydrolase</keyword>
<evidence type="ECO:0000256" key="6">
    <source>
        <dbReference type="SAM" id="SignalP"/>
    </source>
</evidence>
<dbReference type="Gene3D" id="2.10.10.20">
    <property type="entry name" value="Carbohydrate-binding module superfamily 5/12"/>
    <property type="match status" value="2"/>
</dbReference>
<dbReference type="InterPro" id="IPR011583">
    <property type="entry name" value="Chitinase_II/V-like_cat"/>
</dbReference>
<evidence type="ECO:0000256" key="5">
    <source>
        <dbReference type="RuleBase" id="RU004453"/>
    </source>
</evidence>
<dbReference type="SUPFAM" id="SSF51445">
    <property type="entry name" value="(Trans)glycosidases"/>
    <property type="match status" value="1"/>
</dbReference>
<evidence type="ECO:0000256" key="3">
    <source>
        <dbReference type="ARBA" id="ARBA00023295"/>
    </source>
</evidence>
<dbReference type="InterPro" id="IPR050314">
    <property type="entry name" value="Glycosyl_Hydrlase_18"/>
</dbReference>
<dbReference type="GO" id="GO:0006032">
    <property type="term" value="P:chitin catabolic process"/>
    <property type="evidence" value="ECO:0007669"/>
    <property type="project" value="TreeGrafter"/>
</dbReference>
<dbReference type="GO" id="GO:0005975">
    <property type="term" value="P:carbohydrate metabolic process"/>
    <property type="evidence" value="ECO:0007669"/>
    <property type="project" value="InterPro"/>
</dbReference>
<dbReference type="RefSeq" id="WP_119909786.1">
    <property type="nucleotide sequence ID" value="NZ_QZCH01000004.1"/>
</dbReference>
<dbReference type="SMART" id="SM00495">
    <property type="entry name" value="ChtBD3"/>
    <property type="match status" value="2"/>
</dbReference>
<comment type="similarity">
    <text evidence="5">Belongs to the glycosyl hydrolase 18 family.</text>
</comment>
<dbReference type="Proteomes" id="UP000283255">
    <property type="component" value="Unassembled WGS sequence"/>
</dbReference>
<feature type="chain" id="PRO_5019247543" description="GH18 domain-containing protein" evidence="6">
    <location>
        <begin position="22"/>
        <end position="462"/>
    </location>
</feature>
<dbReference type="Gene3D" id="3.20.20.80">
    <property type="entry name" value="Glycosidases"/>
    <property type="match status" value="1"/>
</dbReference>
<dbReference type="EMBL" id="QZCH01000004">
    <property type="protein sequence ID" value="RJG49451.1"/>
    <property type="molecule type" value="Genomic_DNA"/>
</dbReference>
<dbReference type="InterPro" id="IPR036573">
    <property type="entry name" value="CBM_sf_5/12"/>
</dbReference>